<accession>A7AZV5</accession>
<dbReference type="PROSITE" id="PS51103">
    <property type="entry name" value="PTS_EIIC_TYPE_1"/>
    <property type="match status" value="1"/>
</dbReference>
<keyword evidence="5 15" id="KW-0808">Transferase</keyword>
<dbReference type="InterPro" id="IPR003352">
    <property type="entry name" value="PTS_EIIC"/>
</dbReference>
<evidence type="ECO:0000256" key="1">
    <source>
        <dbReference type="ARBA" id="ARBA00004651"/>
    </source>
</evidence>
<evidence type="ECO:0000256" key="8">
    <source>
        <dbReference type="ARBA" id="ARBA00022777"/>
    </source>
</evidence>
<dbReference type="EC" id="2.7.1.69" evidence="15"/>
<reference evidence="15 16" key="2">
    <citation type="submission" date="2007-06" db="EMBL/GenBank/DDBJ databases">
        <title>Draft genome sequence of Ruminococcus gnavus (ATCC 29149).</title>
        <authorList>
            <person name="Sudarsanam P."/>
            <person name="Ley R."/>
            <person name="Guruge J."/>
            <person name="Turnbaugh P.J."/>
            <person name="Mahowald M."/>
            <person name="Liep D."/>
            <person name="Gordon J."/>
        </authorList>
    </citation>
    <scope>NUCLEOTIDE SEQUENCE [LARGE SCALE GENOMIC DNA]</scope>
    <source>
        <strain evidence="15 16">ATCC 29149</strain>
    </source>
</reference>
<dbReference type="InterPro" id="IPR018113">
    <property type="entry name" value="PTrfase_EIIB_Cys"/>
</dbReference>
<evidence type="ECO:0000259" key="13">
    <source>
        <dbReference type="PROSITE" id="PS51098"/>
    </source>
</evidence>
<dbReference type="NCBIfam" id="TIGR00826">
    <property type="entry name" value="EIIB_glc"/>
    <property type="match status" value="1"/>
</dbReference>
<keyword evidence="3" id="KW-1003">Cell membrane</keyword>
<dbReference type="PaxDb" id="411470-RUMGNA_00829"/>
<keyword evidence="6" id="KW-0598">Phosphotransferase system</keyword>
<dbReference type="PANTHER" id="PTHR30175">
    <property type="entry name" value="PHOSPHOTRANSFERASE SYSTEM TRANSPORT PROTEIN"/>
    <property type="match status" value="1"/>
</dbReference>
<organism evidence="15 16">
    <name type="scientific">Mediterraneibacter gnavus (strain ATCC 29149 / DSM 114966 / JCM 6515 / VPI C7-9)</name>
    <name type="common">Ruminococcus gnavus</name>
    <dbReference type="NCBI Taxonomy" id="411470"/>
    <lineage>
        <taxon>Bacteria</taxon>
        <taxon>Bacillati</taxon>
        <taxon>Bacillota</taxon>
        <taxon>Clostridia</taxon>
        <taxon>Lachnospirales</taxon>
        <taxon>Lachnospiraceae</taxon>
        <taxon>Mediterraneibacter</taxon>
    </lineage>
</organism>
<feature type="transmembrane region" description="Helical" evidence="12">
    <location>
        <begin position="192"/>
        <end position="211"/>
    </location>
</feature>
<comment type="caution">
    <text evidence="15">The sequence shown here is derived from an EMBL/GenBank/DDBJ whole genome shotgun (WGS) entry which is preliminary data.</text>
</comment>
<evidence type="ECO:0000256" key="2">
    <source>
        <dbReference type="ARBA" id="ARBA00022448"/>
    </source>
</evidence>
<name>A7AZV5_MEDG7</name>
<dbReference type="Pfam" id="PF00367">
    <property type="entry name" value="PTS_EIIB"/>
    <property type="match status" value="1"/>
</dbReference>
<evidence type="ECO:0000256" key="10">
    <source>
        <dbReference type="ARBA" id="ARBA00023136"/>
    </source>
</evidence>
<protein>
    <submittedName>
        <fullName evidence="15">PTS system sucrose-specific IIBC component</fullName>
        <ecNumber evidence="15">2.7.1.69</ecNumber>
    </submittedName>
</protein>
<dbReference type="PROSITE" id="PS51098">
    <property type="entry name" value="PTS_EIIB_TYPE_1"/>
    <property type="match status" value="1"/>
</dbReference>
<dbReference type="SUPFAM" id="SSF55604">
    <property type="entry name" value="Glucose permease domain IIB"/>
    <property type="match status" value="1"/>
</dbReference>
<dbReference type="InterPro" id="IPR010973">
    <property type="entry name" value="PTS_IIBC_sucr"/>
</dbReference>
<dbReference type="GO" id="GO:0008982">
    <property type="term" value="F:protein-N(PI)-phosphohistidine-sugar phosphotransferase activity"/>
    <property type="evidence" value="ECO:0007669"/>
    <property type="project" value="InterPro"/>
</dbReference>
<reference evidence="15 16" key="1">
    <citation type="submission" date="2007-04" db="EMBL/GenBank/DDBJ databases">
        <authorList>
            <person name="Fulton L."/>
            <person name="Clifton S."/>
            <person name="Fulton B."/>
            <person name="Xu J."/>
            <person name="Minx P."/>
            <person name="Pepin K.H."/>
            <person name="Johnson M."/>
            <person name="Thiruvilangam P."/>
            <person name="Bhonagiri V."/>
            <person name="Nash W.E."/>
            <person name="Mardis E.R."/>
            <person name="Wilson R.K."/>
        </authorList>
    </citation>
    <scope>NUCLEOTIDE SEQUENCE [LARGE SCALE GENOMIC DNA]</scope>
    <source>
        <strain evidence="15 16">ATCC 29149</strain>
    </source>
</reference>
<evidence type="ECO:0000256" key="3">
    <source>
        <dbReference type="ARBA" id="ARBA00022475"/>
    </source>
</evidence>
<evidence type="ECO:0000256" key="12">
    <source>
        <dbReference type="SAM" id="Phobius"/>
    </source>
</evidence>
<dbReference type="PROSITE" id="PS01035">
    <property type="entry name" value="PTS_EIIB_TYPE_1_CYS"/>
    <property type="match status" value="1"/>
</dbReference>
<evidence type="ECO:0000256" key="7">
    <source>
        <dbReference type="ARBA" id="ARBA00022692"/>
    </source>
</evidence>
<feature type="domain" description="PTS EIIC type-1" evidence="14">
    <location>
        <begin position="128"/>
        <end position="471"/>
    </location>
</feature>
<evidence type="ECO:0000313" key="16">
    <source>
        <dbReference type="Proteomes" id="UP000004410"/>
    </source>
</evidence>
<evidence type="ECO:0000256" key="5">
    <source>
        <dbReference type="ARBA" id="ARBA00022679"/>
    </source>
</evidence>
<dbReference type="InterPro" id="IPR001996">
    <property type="entry name" value="PTS_IIB_1"/>
</dbReference>
<feature type="active site" description="Phosphocysteine intermediate; for EIIB activity" evidence="11">
    <location>
        <position position="35"/>
    </location>
</feature>
<dbReference type="FunFam" id="3.30.1360.60:FF:000001">
    <property type="entry name" value="PTS system glucose-specific IIBC component PtsG"/>
    <property type="match status" value="1"/>
</dbReference>
<dbReference type="GO" id="GO:0090589">
    <property type="term" value="F:protein-phosphocysteine-trehalose phosphotransferase system transporter activity"/>
    <property type="evidence" value="ECO:0007669"/>
    <property type="project" value="TreeGrafter"/>
</dbReference>
<dbReference type="AlphaFoldDB" id="A7AZV5"/>
<dbReference type="eggNOG" id="COG1263">
    <property type="taxonomic scope" value="Bacteria"/>
</dbReference>
<feature type="transmembrane region" description="Helical" evidence="12">
    <location>
        <begin position="398"/>
        <end position="421"/>
    </location>
</feature>
<dbReference type="Pfam" id="PF02378">
    <property type="entry name" value="PTS_EIIC"/>
    <property type="match status" value="1"/>
</dbReference>
<dbReference type="EMBL" id="AAYG02000007">
    <property type="protein sequence ID" value="EDN78781.1"/>
    <property type="molecule type" value="Genomic_DNA"/>
</dbReference>
<dbReference type="GO" id="GO:0009401">
    <property type="term" value="P:phosphoenolpyruvate-dependent sugar phosphotransferase system"/>
    <property type="evidence" value="ECO:0007669"/>
    <property type="project" value="UniProtKB-KW"/>
</dbReference>
<keyword evidence="10 12" id="KW-0472">Membrane</keyword>
<dbReference type="GO" id="GO:0016301">
    <property type="term" value="F:kinase activity"/>
    <property type="evidence" value="ECO:0007669"/>
    <property type="project" value="UniProtKB-KW"/>
</dbReference>
<comment type="subcellular location">
    <subcellularLocation>
        <location evidence="1">Cell membrane</location>
        <topology evidence="1">Multi-pass membrane protein</topology>
    </subcellularLocation>
</comment>
<feature type="transmembrane region" description="Helical" evidence="12">
    <location>
        <begin position="120"/>
        <end position="141"/>
    </location>
</feature>
<dbReference type="eggNOG" id="COG1264">
    <property type="taxonomic scope" value="Bacteria"/>
</dbReference>
<evidence type="ECO:0000256" key="4">
    <source>
        <dbReference type="ARBA" id="ARBA00022597"/>
    </source>
</evidence>
<feature type="transmembrane region" description="Helical" evidence="12">
    <location>
        <begin position="442"/>
        <end position="463"/>
    </location>
</feature>
<dbReference type="GO" id="GO:0015771">
    <property type="term" value="P:trehalose transport"/>
    <property type="evidence" value="ECO:0007669"/>
    <property type="project" value="TreeGrafter"/>
</dbReference>
<dbReference type="InterPro" id="IPR036878">
    <property type="entry name" value="Glu_permease_IIB"/>
</dbReference>
<dbReference type="InterPro" id="IPR013013">
    <property type="entry name" value="PTS_EIIC_1"/>
</dbReference>
<feature type="domain" description="PTS EIIB type-1" evidence="13">
    <location>
        <begin position="13"/>
        <end position="96"/>
    </location>
</feature>
<keyword evidence="7 12" id="KW-0812">Transmembrane</keyword>
<evidence type="ECO:0000256" key="6">
    <source>
        <dbReference type="ARBA" id="ARBA00022683"/>
    </source>
</evidence>
<dbReference type="PANTHER" id="PTHR30175:SF7">
    <property type="entry name" value="NEGATIVE REGULATOR OF SACY ACTIVITY"/>
    <property type="match status" value="1"/>
</dbReference>
<dbReference type="NCBIfam" id="TIGR01996">
    <property type="entry name" value="PTS-II-BC-sucr"/>
    <property type="match status" value="1"/>
</dbReference>
<evidence type="ECO:0000256" key="11">
    <source>
        <dbReference type="PROSITE-ProRule" id="PRU00421"/>
    </source>
</evidence>
<gene>
    <name evidence="15" type="ORF">RUMGNA_00829</name>
</gene>
<dbReference type="InterPro" id="IPR050558">
    <property type="entry name" value="PTS_Sugar-Specific_Components"/>
</dbReference>
<dbReference type="CDD" id="cd00212">
    <property type="entry name" value="PTS_IIB_glc"/>
    <property type="match status" value="1"/>
</dbReference>
<keyword evidence="4" id="KW-0762">Sugar transport</keyword>
<keyword evidence="2" id="KW-0813">Transport</keyword>
<evidence type="ECO:0000259" key="14">
    <source>
        <dbReference type="PROSITE" id="PS51103"/>
    </source>
</evidence>
<evidence type="ECO:0000256" key="9">
    <source>
        <dbReference type="ARBA" id="ARBA00022989"/>
    </source>
</evidence>
<dbReference type="GO" id="GO:0005886">
    <property type="term" value="C:plasma membrane"/>
    <property type="evidence" value="ECO:0007669"/>
    <property type="project" value="UniProtKB-SubCell"/>
</dbReference>
<dbReference type="Gene3D" id="3.30.1360.60">
    <property type="entry name" value="Glucose permease domain IIB"/>
    <property type="match status" value="1"/>
</dbReference>
<proteinExistence type="predicted"/>
<feature type="transmembrane region" description="Helical" evidence="12">
    <location>
        <begin position="261"/>
        <end position="286"/>
    </location>
</feature>
<keyword evidence="9 12" id="KW-1133">Transmembrane helix</keyword>
<keyword evidence="8" id="KW-0418">Kinase</keyword>
<feature type="transmembrane region" description="Helical" evidence="12">
    <location>
        <begin position="161"/>
        <end position="185"/>
    </location>
</feature>
<dbReference type="Proteomes" id="UP000004410">
    <property type="component" value="Unassembled WGS sequence"/>
</dbReference>
<evidence type="ECO:0000313" key="15">
    <source>
        <dbReference type="EMBL" id="EDN78781.1"/>
    </source>
</evidence>
<sequence>MEDGGIEMATNYKAIAKEIIEIVGGAENIISAAHCATRLRLIVKDKELIDDKKIEAIDIVKGCFFTAGQYQIILGTGIVNKVYEEVMKLGISGTSKNEQAATAAQNGNALQRLIRIFADIFVPIIPVMVATGLFMGLRGLLTQDALLAFFGTSSDAIPQQFLQFTQILTDTAFGFLPVLVCWSAFKKFGGSPVLGIVIGLMLVSNILPTSWDVAQGNAEPMIFFGFIKVNGYQSSVLPAFIIGFLGSKIEQWLHDHVPNALDLIITPFVTVLASLCLGLFLVGPIFHTVEVGLVGVVSALFELPFGIGGFIWGALCQVIVVTGVHHALNLVEIEMLAKTNWNPVNPVGSCGNVAQAGAAMAVAVKSKSVKMKSLAYPSSVSALLGITEPAVFGVNLRLVSPFVCGCLGGGIGGWLAAILGLKGTGMSITGIPGMLLYLNEQFPLYILVNVVAFGAAFALTYVFGMKGDVQE</sequence>